<keyword evidence="1" id="KW-0812">Transmembrane</keyword>
<keyword evidence="1" id="KW-0472">Membrane</keyword>
<reference evidence="3" key="1">
    <citation type="submission" date="2019-04" db="EMBL/GenBank/DDBJ databases">
        <title>Friends and foes A comparative genomics studyof 23 Aspergillus species from section Flavi.</title>
        <authorList>
            <consortium name="DOE Joint Genome Institute"/>
            <person name="Kjaerbolling I."/>
            <person name="Vesth T."/>
            <person name="Frisvad J.C."/>
            <person name="Nybo J.L."/>
            <person name="Theobald S."/>
            <person name="Kildgaard S."/>
            <person name="Isbrandt T."/>
            <person name="Kuo A."/>
            <person name="Sato A."/>
            <person name="Lyhne E.K."/>
            <person name="Kogle M.E."/>
            <person name="Wiebenga A."/>
            <person name="Kun R.S."/>
            <person name="Lubbers R.J."/>
            <person name="Makela M.R."/>
            <person name="Barry K."/>
            <person name="Chovatia M."/>
            <person name="Clum A."/>
            <person name="Daum C."/>
            <person name="Haridas S."/>
            <person name="He G."/>
            <person name="LaButti K."/>
            <person name="Lipzen A."/>
            <person name="Mondo S."/>
            <person name="Riley R."/>
            <person name="Salamov A."/>
            <person name="Simmons B.A."/>
            <person name="Magnuson J.K."/>
            <person name="Henrissat B."/>
            <person name="Mortensen U.H."/>
            <person name="Larsen T.O."/>
            <person name="Devries R.P."/>
            <person name="Grigoriev I.V."/>
            <person name="Machida M."/>
            <person name="Baker S.E."/>
            <person name="Andersen M.R."/>
        </authorList>
    </citation>
    <scope>NUCLEOTIDE SEQUENCE [LARGE SCALE GENOMIC DNA]</scope>
    <source>
        <strain evidence="3">CBS 130015</strain>
    </source>
</reference>
<dbReference type="Proteomes" id="UP000325433">
    <property type="component" value="Unassembled WGS sequence"/>
</dbReference>
<dbReference type="EMBL" id="ML738302">
    <property type="protein sequence ID" value="KAE8317354.1"/>
    <property type="molecule type" value="Genomic_DNA"/>
</dbReference>
<evidence type="ECO:0000313" key="2">
    <source>
        <dbReference type="EMBL" id="KAE8317354.1"/>
    </source>
</evidence>
<keyword evidence="1" id="KW-1133">Transmembrane helix</keyword>
<organism evidence="2 3">
    <name type="scientific">Aspergillus transmontanensis</name>
    <dbReference type="NCBI Taxonomy" id="1034304"/>
    <lineage>
        <taxon>Eukaryota</taxon>
        <taxon>Fungi</taxon>
        <taxon>Dikarya</taxon>
        <taxon>Ascomycota</taxon>
        <taxon>Pezizomycotina</taxon>
        <taxon>Eurotiomycetes</taxon>
        <taxon>Eurotiomycetidae</taxon>
        <taxon>Eurotiales</taxon>
        <taxon>Aspergillaceae</taxon>
        <taxon>Aspergillus</taxon>
        <taxon>Aspergillus subgen. Circumdati</taxon>
    </lineage>
</organism>
<dbReference type="AlphaFoldDB" id="A0A5N6W961"/>
<accession>A0A5N6W961</accession>
<name>A0A5N6W961_9EURO</name>
<evidence type="ECO:0000313" key="3">
    <source>
        <dbReference type="Proteomes" id="UP000325433"/>
    </source>
</evidence>
<gene>
    <name evidence="2" type="ORF">BDV41DRAFT_526467</name>
</gene>
<proteinExistence type="predicted"/>
<feature type="transmembrane region" description="Helical" evidence="1">
    <location>
        <begin position="29"/>
        <end position="50"/>
    </location>
</feature>
<evidence type="ECO:0000256" key="1">
    <source>
        <dbReference type="SAM" id="Phobius"/>
    </source>
</evidence>
<protein>
    <submittedName>
        <fullName evidence="2">Uncharacterized protein</fullName>
    </submittedName>
</protein>
<keyword evidence="3" id="KW-1185">Reference proteome</keyword>
<sequence>MSTRYGEAHITQHEDNYFNVPWQPYIIDYNSIAIVMIFLFLSFLPLSIGYSTVRNKNNSGIVTYMHRISTFYFNAPADNLGMDKD</sequence>